<name>A0A7R9DI12_TIMCR</name>
<dbReference type="AlphaFoldDB" id="A0A7R9DI12"/>
<feature type="region of interest" description="Disordered" evidence="1">
    <location>
        <begin position="1"/>
        <end position="50"/>
    </location>
</feature>
<protein>
    <submittedName>
        <fullName evidence="2">Uncharacterized protein</fullName>
    </submittedName>
</protein>
<evidence type="ECO:0000313" key="2">
    <source>
        <dbReference type="EMBL" id="CAD7413891.1"/>
    </source>
</evidence>
<organism evidence="2">
    <name type="scientific">Timema cristinae</name>
    <name type="common">Walking stick</name>
    <dbReference type="NCBI Taxonomy" id="61476"/>
    <lineage>
        <taxon>Eukaryota</taxon>
        <taxon>Metazoa</taxon>
        <taxon>Ecdysozoa</taxon>
        <taxon>Arthropoda</taxon>
        <taxon>Hexapoda</taxon>
        <taxon>Insecta</taxon>
        <taxon>Pterygota</taxon>
        <taxon>Neoptera</taxon>
        <taxon>Polyneoptera</taxon>
        <taxon>Phasmatodea</taxon>
        <taxon>Timematodea</taxon>
        <taxon>Timematoidea</taxon>
        <taxon>Timematidae</taxon>
        <taxon>Timema</taxon>
    </lineage>
</organism>
<dbReference type="EMBL" id="OC324104">
    <property type="protein sequence ID" value="CAD7413891.1"/>
    <property type="molecule type" value="Genomic_DNA"/>
</dbReference>
<gene>
    <name evidence="2" type="ORF">TCEB3V08_LOCUS11916</name>
</gene>
<proteinExistence type="predicted"/>
<evidence type="ECO:0000256" key="1">
    <source>
        <dbReference type="SAM" id="MobiDB-lite"/>
    </source>
</evidence>
<sequence length="304" mass="34489">MTERSHPTRPKLTDRTDFPDNKGFTCEGPMWGDEREGAAKPEPQTTSRTEDITADTDFYRQIQNTVCTWVLSRVPSWGGLRLILEVVEGLEERDNRGVTRRRFSGTVSWCENLGATAVVPSFTARLLHSPPLPVRTCLPTCRTEGPTRPGSQSPVHYHLFLQHKPHNYCQWPCQHHQRRKRSSSAATSFVSVVPEVIKWWSVWISVGPFLVFLDENTDIWFRAHRRVLNDTSIGTPDGDLQWCDVESSHVILTTSFVVVVDDVLPNVVIWTGVLDVGLTPPVVHHKHQDQNCRHNHGGVMRAGY</sequence>
<reference evidence="2" key="1">
    <citation type="submission" date="2020-11" db="EMBL/GenBank/DDBJ databases">
        <authorList>
            <person name="Tran Van P."/>
        </authorList>
    </citation>
    <scope>NUCLEOTIDE SEQUENCE</scope>
</reference>
<feature type="compositionally biased region" description="Basic and acidic residues" evidence="1">
    <location>
        <begin position="1"/>
        <end position="20"/>
    </location>
</feature>
<accession>A0A7R9DI12</accession>